<evidence type="ECO:0000313" key="3">
    <source>
        <dbReference type="Proteomes" id="UP000765509"/>
    </source>
</evidence>
<feature type="compositionally biased region" description="Basic and acidic residues" evidence="1">
    <location>
        <begin position="58"/>
        <end position="69"/>
    </location>
</feature>
<dbReference type="Proteomes" id="UP000765509">
    <property type="component" value="Unassembled WGS sequence"/>
</dbReference>
<gene>
    <name evidence="2" type="ORF">O181_109175</name>
</gene>
<dbReference type="EMBL" id="AVOT02084419">
    <property type="protein sequence ID" value="MBW0569460.1"/>
    <property type="molecule type" value="Genomic_DNA"/>
</dbReference>
<sequence length="110" mass="12603">MICMAGDELYVSSPLVHKEKVTQCHHPHASKPRMGHASSSREMIVDDEDENMSPTQNERNDEPRRDNFTAHEQGTQSNSEFTHPKLALSVSLRGNFIYPKDHKYKNNILI</sequence>
<organism evidence="2 3">
    <name type="scientific">Austropuccinia psidii MF-1</name>
    <dbReference type="NCBI Taxonomy" id="1389203"/>
    <lineage>
        <taxon>Eukaryota</taxon>
        <taxon>Fungi</taxon>
        <taxon>Dikarya</taxon>
        <taxon>Basidiomycota</taxon>
        <taxon>Pucciniomycotina</taxon>
        <taxon>Pucciniomycetes</taxon>
        <taxon>Pucciniales</taxon>
        <taxon>Sphaerophragmiaceae</taxon>
        <taxon>Austropuccinia</taxon>
    </lineage>
</organism>
<accession>A0A9Q3JTV0</accession>
<feature type="region of interest" description="Disordered" evidence="1">
    <location>
        <begin position="21"/>
        <end position="83"/>
    </location>
</feature>
<comment type="caution">
    <text evidence="2">The sequence shown here is derived from an EMBL/GenBank/DDBJ whole genome shotgun (WGS) entry which is preliminary data.</text>
</comment>
<proteinExistence type="predicted"/>
<reference evidence="2" key="1">
    <citation type="submission" date="2021-03" db="EMBL/GenBank/DDBJ databases">
        <title>Draft genome sequence of rust myrtle Austropuccinia psidii MF-1, a brazilian biotype.</title>
        <authorList>
            <person name="Quecine M.C."/>
            <person name="Pachon D.M.R."/>
            <person name="Bonatelli M.L."/>
            <person name="Correr F.H."/>
            <person name="Franceschini L.M."/>
            <person name="Leite T.F."/>
            <person name="Margarido G.R.A."/>
            <person name="Almeida C.A."/>
            <person name="Ferrarezi J.A."/>
            <person name="Labate C.A."/>
        </authorList>
    </citation>
    <scope>NUCLEOTIDE SEQUENCE</scope>
    <source>
        <strain evidence="2">MF-1</strain>
    </source>
</reference>
<evidence type="ECO:0000256" key="1">
    <source>
        <dbReference type="SAM" id="MobiDB-lite"/>
    </source>
</evidence>
<protein>
    <submittedName>
        <fullName evidence="2">Uncharacterized protein</fullName>
    </submittedName>
</protein>
<dbReference type="AlphaFoldDB" id="A0A9Q3JTV0"/>
<keyword evidence="3" id="KW-1185">Reference proteome</keyword>
<name>A0A9Q3JTV0_9BASI</name>
<evidence type="ECO:0000313" key="2">
    <source>
        <dbReference type="EMBL" id="MBW0569460.1"/>
    </source>
</evidence>
<feature type="compositionally biased region" description="Basic residues" evidence="1">
    <location>
        <begin position="23"/>
        <end position="34"/>
    </location>
</feature>
<feature type="compositionally biased region" description="Polar residues" evidence="1">
    <location>
        <begin position="70"/>
        <end position="81"/>
    </location>
</feature>